<evidence type="ECO:0000313" key="5">
    <source>
        <dbReference type="Proteomes" id="UP001549920"/>
    </source>
</evidence>
<dbReference type="Proteomes" id="UP001549921">
    <property type="component" value="Unassembled WGS sequence"/>
</dbReference>
<feature type="signal peptide" evidence="2">
    <location>
        <begin position="1"/>
        <end position="18"/>
    </location>
</feature>
<evidence type="ECO:0000313" key="6">
    <source>
        <dbReference type="Proteomes" id="UP001549921"/>
    </source>
</evidence>
<gene>
    <name evidence="4" type="ORF">ABMA27_010221</name>
    <name evidence="3" type="ORF">ABMA28_010563</name>
</gene>
<proteinExistence type="predicted"/>
<evidence type="ECO:0000256" key="2">
    <source>
        <dbReference type="SAM" id="SignalP"/>
    </source>
</evidence>
<protein>
    <submittedName>
        <fullName evidence="3">Uncharacterized protein</fullName>
    </submittedName>
</protein>
<keyword evidence="1" id="KW-0812">Transmembrane</keyword>
<dbReference type="EMBL" id="JBEDNZ010000026">
    <property type="protein sequence ID" value="KAL0810423.1"/>
    <property type="molecule type" value="Genomic_DNA"/>
</dbReference>
<evidence type="ECO:0000313" key="4">
    <source>
        <dbReference type="EMBL" id="KAL0859888.1"/>
    </source>
</evidence>
<keyword evidence="1" id="KW-0472">Membrane</keyword>
<organism evidence="3 6">
    <name type="scientific">Loxostege sticticalis</name>
    <name type="common">Beet webworm moth</name>
    <dbReference type="NCBI Taxonomy" id="481309"/>
    <lineage>
        <taxon>Eukaryota</taxon>
        <taxon>Metazoa</taxon>
        <taxon>Ecdysozoa</taxon>
        <taxon>Arthropoda</taxon>
        <taxon>Hexapoda</taxon>
        <taxon>Insecta</taxon>
        <taxon>Pterygota</taxon>
        <taxon>Neoptera</taxon>
        <taxon>Endopterygota</taxon>
        <taxon>Lepidoptera</taxon>
        <taxon>Glossata</taxon>
        <taxon>Ditrysia</taxon>
        <taxon>Pyraloidea</taxon>
        <taxon>Crambidae</taxon>
        <taxon>Pyraustinae</taxon>
        <taxon>Loxostege</taxon>
    </lineage>
</organism>
<keyword evidence="1" id="KW-1133">Transmembrane helix</keyword>
<feature type="chain" id="PRO_5044722604" evidence="2">
    <location>
        <begin position="19"/>
        <end position="142"/>
    </location>
</feature>
<accession>A0ABD0S8M4</accession>
<feature type="transmembrane region" description="Helical" evidence="1">
    <location>
        <begin position="112"/>
        <end position="134"/>
    </location>
</feature>
<name>A0ABD0S8M4_LOXSC</name>
<reference evidence="5 6" key="1">
    <citation type="submission" date="2024-06" db="EMBL/GenBank/DDBJ databases">
        <title>A chromosome-level genome assembly of beet webworm, Loxostege sticticalis.</title>
        <authorList>
            <person name="Zhang Y."/>
        </authorList>
    </citation>
    <scope>NUCLEOTIDE SEQUENCE [LARGE SCALE GENOMIC DNA]</scope>
    <source>
        <strain evidence="4">AQ026</strain>
        <strain evidence="3">AQ028</strain>
        <tissue evidence="3">Male pupae</tissue>
        <tissue evidence="4">Whole body</tissue>
    </source>
</reference>
<dbReference type="AlphaFoldDB" id="A0ABD0S8M4"/>
<evidence type="ECO:0000313" key="3">
    <source>
        <dbReference type="EMBL" id="KAL0810423.1"/>
    </source>
</evidence>
<keyword evidence="2" id="KW-0732">Signal</keyword>
<dbReference type="Proteomes" id="UP001549920">
    <property type="component" value="Unassembled WGS sequence"/>
</dbReference>
<comment type="caution">
    <text evidence="3">The sequence shown here is derived from an EMBL/GenBank/DDBJ whole genome shotgun (WGS) entry which is preliminary data.</text>
</comment>
<evidence type="ECO:0000256" key="1">
    <source>
        <dbReference type="SAM" id="Phobius"/>
    </source>
</evidence>
<sequence>MSFFILLSLNCFIYFTQGHVIPSEYKLRSKREVAGALHIVTKNTQAIHEDVKPENAVGEPKPCPEKDVPSAIEMGTVFQVTPPQDEIFEGKSLRKSAPLISRFEIARSINRVVTLAVLIFTAVIEFYPMLRYLFSVITFLFL</sequence>
<dbReference type="EMBL" id="JBEUOH010000026">
    <property type="protein sequence ID" value="KAL0859888.1"/>
    <property type="molecule type" value="Genomic_DNA"/>
</dbReference>
<keyword evidence="5" id="KW-1185">Reference proteome</keyword>